<dbReference type="InterPro" id="IPR016032">
    <property type="entry name" value="Sig_transdc_resp-reg_C-effctor"/>
</dbReference>
<proteinExistence type="predicted"/>
<dbReference type="InterPro" id="IPR058245">
    <property type="entry name" value="NreC/VraR/RcsB-like_REC"/>
</dbReference>
<name>A0A1G7SBI6_9ACTN</name>
<evidence type="ECO:0000259" key="7">
    <source>
        <dbReference type="PROSITE" id="PS50110"/>
    </source>
</evidence>
<evidence type="ECO:0000256" key="1">
    <source>
        <dbReference type="ARBA" id="ARBA00022553"/>
    </source>
</evidence>
<feature type="modified residue" description="4-aspartylphosphate" evidence="5">
    <location>
        <position position="57"/>
    </location>
</feature>
<evidence type="ECO:0000256" key="2">
    <source>
        <dbReference type="ARBA" id="ARBA00023015"/>
    </source>
</evidence>
<evidence type="ECO:0000259" key="6">
    <source>
        <dbReference type="PROSITE" id="PS50043"/>
    </source>
</evidence>
<dbReference type="SMART" id="SM00421">
    <property type="entry name" value="HTH_LUXR"/>
    <property type="match status" value="1"/>
</dbReference>
<keyword evidence="4" id="KW-0804">Transcription</keyword>
<dbReference type="Pfam" id="PF00072">
    <property type="entry name" value="Response_reg"/>
    <property type="match status" value="1"/>
</dbReference>
<dbReference type="InterPro" id="IPR011006">
    <property type="entry name" value="CheY-like_superfamily"/>
</dbReference>
<keyword evidence="1 5" id="KW-0597">Phosphoprotein</keyword>
<dbReference type="PROSITE" id="PS00622">
    <property type="entry name" value="HTH_LUXR_1"/>
    <property type="match status" value="1"/>
</dbReference>
<dbReference type="SMART" id="SM00448">
    <property type="entry name" value="REC"/>
    <property type="match status" value="1"/>
</dbReference>
<dbReference type="GO" id="GO:0000160">
    <property type="term" value="P:phosphorelay signal transduction system"/>
    <property type="evidence" value="ECO:0007669"/>
    <property type="project" value="InterPro"/>
</dbReference>
<feature type="domain" description="Response regulatory" evidence="7">
    <location>
        <begin position="6"/>
        <end position="124"/>
    </location>
</feature>
<dbReference type="InterPro" id="IPR039420">
    <property type="entry name" value="WalR-like"/>
</dbReference>
<sequence length="238" mass="25030">MTTPIRVLLVDDQSLIRSGVAAMLSSAPDIAVVAQADDGEDAIRLAALHRPDIVLMDLRMPVLDGIAATRAITATPDLAGVRVVVLTTFEDDRNVLLALRAGASGFVGKGAEPVELLEAVRVVAAGEALLSPRATRALVEGYVLGAGQAGEAPDEDHRAAAAAFSQLTQRELELATWVALGASNDEIAAELVLSPLTVKTHVNRAMAKVGARDRAQLVVLAYRSGLVHPRMRRPSTPN</sequence>
<dbReference type="OrthoDB" id="9808843at2"/>
<evidence type="ECO:0000256" key="3">
    <source>
        <dbReference type="ARBA" id="ARBA00023125"/>
    </source>
</evidence>
<protein>
    <submittedName>
        <fullName evidence="8">Two component transcriptional regulator, LuxR family</fullName>
    </submittedName>
</protein>
<reference evidence="9" key="1">
    <citation type="submission" date="2016-10" db="EMBL/GenBank/DDBJ databases">
        <authorList>
            <person name="Varghese N."/>
            <person name="Submissions S."/>
        </authorList>
    </citation>
    <scope>NUCLEOTIDE SEQUENCE [LARGE SCALE GENOMIC DNA]</scope>
    <source>
        <strain evidence="9">DSM 44526</strain>
    </source>
</reference>
<dbReference type="InterPro" id="IPR001789">
    <property type="entry name" value="Sig_transdc_resp-reg_receiver"/>
</dbReference>
<dbReference type="EMBL" id="FNCF01000003">
    <property type="protein sequence ID" value="SDG19550.1"/>
    <property type="molecule type" value="Genomic_DNA"/>
</dbReference>
<gene>
    <name evidence="8" type="ORF">SAMN05660324_1927</name>
</gene>
<evidence type="ECO:0000256" key="5">
    <source>
        <dbReference type="PROSITE-ProRule" id="PRU00169"/>
    </source>
</evidence>
<dbReference type="RefSeq" id="WP_091061947.1">
    <property type="nucleotide sequence ID" value="NZ_FNCF01000003.1"/>
</dbReference>
<accession>A0A1G7SBI6</accession>
<dbReference type="InterPro" id="IPR000792">
    <property type="entry name" value="Tscrpt_reg_LuxR_C"/>
</dbReference>
<keyword evidence="3" id="KW-0238">DNA-binding</keyword>
<evidence type="ECO:0000313" key="8">
    <source>
        <dbReference type="EMBL" id="SDG19550.1"/>
    </source>
</evidence>
<dbReference type="Proteomes" id="UP000198863">
    <property type="component" value="Unassembled WGS sequence"/>
</dbReference>
<organism evidence="8 9">
    <name type="scientific">Klenkia brasiliensis</name>
    <dbReference type="NCBI Taxonomy" id="333142"/>
    <lineage>
        <taxon>Bacteria</taxon>
        <taxon>Bacillati</taxon>
        <taxon>Actinomycetota</taxon>
        <taxon>Actinomycetes</taxon>
        <taxon>Geodermatophilales</taxon>
        <taxon>Geodermatophilaceae</taxon>
        <taxon>Klenkia</taxon>
    </lineage>
</organism>
<dbReference type="PANTHER" id="PTHR43214">
    <property type="entry name" value="TWO-COMPONENT RESPONSE REGULATOR"/>
    <property type="match status" value="1"/>
</dbReference>
<dbReference type="Gene3D" id="3.40.50.2300">
    <property type="match status" value="1"/>
</dbReference>
<dbReference type="PANTHER" id="PTHR43214:SF24">
    <property type="entry name" value="TRANSCRIPTIONAL REGULATORY PROTEIN NARL-RELATED"/>
    <property type="match status" value="1"/>
</dbReference>
<dbReference type="SUPFAM" id="SSF52172">
    <property type="entry name" value="CheY-like"/>
    <property type="match status" value="1"/>
</dbReference>
<dbReference type="PROSITE" id="PS50110">
    <property type="entry name" value="RESPONSE_REGULATORY"/>
    <property type="match status" value="1"/>
</dbReference>
<dbReference type="Pfam" id="PF00196">
    <property type="entry name" value="GerE"/>
    <property type="match status" value="1"/>
</dbReference>
<dbReference type="GO" id="GO:0003677">
    <property type="term" value="F:DNA binding"/>
    <property type="evidence" value="ECO:0007669"/>
    <property type="project" value="UniProtKB-KW"/>
</dbReference>
<evidence type="ECO:0000313" key="9">
    <source>
        <dbReference type="Proteomes" id="UP000198863"/>
    </source>
</evidence>
<dbReference type="CDD" id="cd17535">
    <property type="entry name" value="REC_NarL-like"/>
    <property type="match status" value="1"/>
</dbReference>
<keyword evidence="9" id="KW-1185">Reference proteome</keyword>
<dbReference type="CDD" id="cd06170">
    <property type="entry name" value="LuxR_C_like"/>
    <property type="match status" value="1"/>
</dbReference>
<evidence type="ECO:0000256" key="4">
    <source>
        <dbReference type="ARBA" id="ARBA00023163"/>
    </source>
</evidence>
<dbReference type="SUPFAM" id="SSF46894">
    <property type="entry name" value="C-terminal effector domain of the bipartite response regulators"/>
    <property type="match status" value="1"/>
</dbReference>
<dbReference type="GO" id="GO:0006355">
    <property type="term" value="P:regulation of DNA-templated transcription"/>
    <property type="evidence" value="ECO:0007669"/>
    <property type="project" value="InterPro"/>
</dbReference>
<dbReference type="PROSITE" id="PS50043">
    <property type="entry name" value="HTH_LUXR_2"/>
    <property type="match status" value="1"/>
</dbReference>
<dbReference type="PRINTS" id="PR00038">
    <property type="entry name" value="HTHLUXR"/>
</dbReference>
<keyword evidence="2" id="KW-0805">Transcription regulation</keyword>
<feature type="domain" description="HTH luxR-type" evidence="6">
    <location>
        <begin position="160"/>
        <end position="225"/>
    </location>
</feature>
<dbReference type="AlphaFoldDB" id="A0A1G7SBI6"/>